<protein>
    <submittedName>
        <fullName evidence="6">Ubiquitin-conjugating enzyme E2 6</fullName>
    </submittedName>
</protein>
<name>A0A6J3MFJ8_9PEZI</name>
<evidence type="ECO:0000313" key="5">
    <source>
        <dbReference type="Proteomes" id="UP000504637"/>
    </source>
</evidence>
<feature type="transmembrane region" description="Helical" evidence="3">
    <location>
        <begin position="279"/>
        <end position="296"/>
    </location>
</feature>
<keyword evidence="1" id="KW-0833">Ubl conjugation pathway</keyword>
<dbReference type="InterPro" id="IPR050113">
    <property type="entry name" value="Ub_conjugating_enzyme"/>
</dbReference>
<dbReference type="OrthoDB" id="1158011at2759"/>
<reference evidence="6" key="1">
    <citation type="submission" date="2020-01" db="EMBL/GenBank/DDBJ databases">
        <authorList>
            <consortium name="DOE Joint Genome Institute"/>
            <person name="Haridas S."/>
            <person name="Albert R."/>
            <person name="Binder M."/>
            <person name="Bloem J."/>
            <person name="Labutti K."/>
            <person name="Salamov A."/>
            <person name="Andreopoulos B."/>
            <person name="Baker S.E."/>
            <person name="Barry K."/>
            <person name="Bills G."/>
            <person name="Bluhm B.H."/>
            <person name="Cannon C."/>
            <person name="Castanera R."/>
            <person name="Culley D.E."/>
            <person name="Daum C."/>
            <person name="Ezra D."/>
            <person name="Gonzalez J.B."/>
            <person name="Henrissat B."/>
            <person name="Kuo A."/>
            <person name="Liang C."/>
            <person name="Lipzen A."/>
            <person name="Lutzoni F."/>
            <person name="Magnuson J."/>
            <person name="Mondo S."/>
            <person name="Nolan M."/>
            <person name="Ohm R."/>
            <person name="Pangilinan J."/>
            <person name="Park H.-J."/>
            <person name="Ramirez L."/>
            <person name="Alfaro M."/>
            <person name="Sun H."/>
            <person name="Tritt A."/>
            <person name="Yoshinaga Y."/>
            <person name="Zwiers L.-H."/>
            <person name="Turgeon B.G."/>
            <person name="Goodwin S.B."/>
            <person name="Spatafora J.W."/>
            <person name="Crous P.W."/>
            <person name="Grigoriev I.V."/>
        </authorList>
    </citation>
    <scope>NUCLEOTIDE SEQUENCE</scope>
    <source>
        <strain evidence="6">CBS 342.82</strain>
    </source>
</reference>
<organism evidence="6">
    <name type="scientific">Dissoconium aciculare CBS 342.82</name>
    <dbReference type="NCBI Taxonomy" id="1314786"/>
    <lineage>
        <taxon>Eukaryota</taxon>
        <taxon>Fungi</taxon>
        <taxon>Dikarya</taxon>
        <taxon>Ascomycota</taxon>
        <taxon>Pezizomycotina</taxon>
        <taxon>Dothideomycetes</taxon>
        <taxon>Dothideomycetidae</taxon>
        <taxon>Mycosphaerellales</taxon>
        <taxon>Dissoconiaceae</taxon>
        <taxon>Dissoconium</taxon>
    </lineage>
</organism>
<keyword evidence="5" id="KW-1185">Reference proteome</keyword>
<gene>
    <name evidence="6" type="ORF">K489DRAFT_386959</name>
</gene>
<dbReference type="Gene3D" id="3.10.110.10">
    <property type="entry name" value="Ubiquitin Conjugating Enzyme"/>
    <property type="match status" value="1"/>
</dbReference>
<keyword evidence="3" id="KW-0472">Membrane</keyword>
<dbReference type="SMART" id="SM00212">
    <property type="entry name" value="UBCc"/>
    <property type="match status" value="1"/>
</dbReference>
<accession>A0A6J3MFJ8</accession>
<feature type="region of interest" description="Disordered" evidence="2">
    <location>
        <begin position="142"/>
        <end position="182"/>
    </location>
</feature>
<evidence type="ECO:0000256" key="1">
    <source>
        <dbReference type="ARBA" id="ARBA00022786"/>
    </source>
</evidence>
<dbReference type="FunFam" id="3.10.110.10:FF:000058">
    <property type="entry name" value="Ubiquitin-conjugating enzyme E2 6"/>
    <property type="match status" value="1"/>
</dbReference>
<proteinExistence type="predicted"/>
<dbReference type="PROSITE" id="PS50127">
    <property type="entry name" value="UBC_2"/>
    <property type="match status" value="1"/>
</dbReference>
<evidence type="ECO:0000313" key="6">
    <source>
        <dbReference type="RefSeq" id="XP_033463786.1"/>
    </source>
</evidence>
<evidence type="ECO:0000259" key="4">
    <source>
        <dbReference type="PROSITE" id="PS50127"/>
    </source>
</evidence>
<reference evidence="6" key="2">
    <citation type="submission" date="2020-04" db="EMBL/GenBank/DDBJ databases">
        <authorList>
            <consortium name="NCBI Genome Project"/>
        </authorList>
    </citation>
    <scope>NUCLEOTIDE SEQUENCE</scope>
    <source>
        <strain evidence="6">CBS 342.82</strain>
    </source>
</reference>
<dbReference type="RefSeq" id="XP_033463786.1">
    <property type="nucleotide sequence ID" value="XM_033606277.1"/>
</dbReference>
<dbReference type="CDD" id="cd23799">
    <property type="entry name" value="UBCc_UBE2J"/>
    <property type="match status" value="1"/>
</dbReference>
<dbReference type="GeneID" id="54364077"/>
<dbReference type="Proteomes" id="UP000504637">
    <property type="component" value="Unplaced"/>
</dbReference>
<evidence type="ECO:0000256" key="2">
    <source>
        <dbReference type="SAM" id="MobiDB-lite"/>
    </source>
</evidence>
<dbReference type="Pfam" id="PF00179">
    <property type="entry name" value="UQ_con"/>
    <property type="match status" value="1"/>
</dbReference>
<keyword evidence="3" id="KW-1133">Transmembrane helix</keyword>
<sequence length="304" mass="32912">MATRAAHKRLTREYASISQNPPDYILAHPSESNILEWHYVLTGPPQTPYEGGQYWGTLVFPPDYPFAPPAIRMHTPSGRFRCSERLCLSISDFHPKSFNPAWEVSTILLGVLSFMTSEEMTTGSISATPAERRAHAARTRWWNSTGGGSTHRLLPGQQSSDGSATSTSSTGMKGFGAIKAGDGGRKFREQWPELDEANWKWMETEHVNPQTGKLMLNQHLTAAAAAAGVASSSSRSCTPDTSALRRSARGSNAGLGAVVVETGHAAKQAGQSWLTRNKYYLVAGVLFGYVALARLLQDQEGGGS</sequence>
<feature type="compositionally biased region" description="Low complexity" evidence="2">
    <location>
        <begin position="156"/>
        <end position="171"/>
    </location>
</feature>
<feature type="domain" description="UBC core" evidence="4">
    <location>
        <begin position="5"/>
        <end position="155"/>
    </location>
</feature>
<reference evidence="6" key="3">
    <citation type="submission" date="2025-08" db="UniProtKB">
        <authorList>
            <consortium name="RefSeq"/>
        </authorList>
    </citation>
    <scope>IDENTIFICATION</scope>
    <source>
        <strain evidence="6">CBS 342.82</strain>
    </source>
</reference>
<dbReference type="InterPro" id="IPR000608">
    <property type="entry name" value="UBC"/>
</dbReference>
<evidence type="ECO:0000256" key="3">
    <source>
        <dbReference type="SAM" id="Phobius"/>
    </source>
</evidence>
<dbReference type="InterPro" id="IPR016135">
    <property type="entry name" value="UBQ-conjugating_enzyme/RWD"/>
</dbReference>
<dbReference type="SUPFAM" id="SSF54495">
    <property type="entry name" value="UBC-like"/>
    <property type="match status" value="1"/>
</dbReference>
<keyword evidence="3" id="KW-0812">Transmembrane</keyword>
<dbReference type="AlphaFoldDB" id="A0A6J3MFJ8"/>
<dbReference type="PANTHER" id="PTHR24067">
    <property type="entry name" value="UBIQUITIN-CONJUGATING ENZYME E2"/>
    <property type="match status" value="1"/>
</dbReference>